<feature type="region of interest" description="Disordered" evidence="1">
    <location>
        <begin position="482"/>
        <end position="526"/>
    </location>
</feature>
<evidence type="ECO:0000256" key="1">
    <source>
        <dbReference type="SAM" id="MobiDB-lite"/>
    </source>
</evidence>
<keyword evidence="3" id="KW-1185">Reference proteome</keyword>
<feature type="region of interest" description="Disordered" evidence="1">
    <location>
        <begin position="269"/>
        <end position="291"/>
    </location>
</feature>
<accession>A0A1X7V318</accession>
<dbReference type="InterPro" id="IPR039604">
    <property type="entry name" value="Bfr1"/>
</dbReference>
<feature type="region of interest" description="Disordered" evidence="1">
    <location>
        <begin position="337"/>
        <end position="364"/>
    </location>
</feature>
<dbReference type="PANTHER" id="PTHR31027:SF2">
    <property type="entry name" value="LEBERCILIN DOMAIN-CONTAINING PROTEIN"/>
    <property type="match status" value="1"/>
</dbReference>
<dbReference type="OrthoDB" id="2195113at2759"/>
<proteinExistence type="predicted"/>
<feature type="compositionally biased region" description="Pro residues" evidence="1">
    <location>
        <begin position="499"/>
        <end position="508"/>
    </location>
</feature>
<dbReference type="GO" id="GO:1990904">
    <property type="term" value="C:ribonucleoprotein complex"/>
    <property type="evidence" value="ECO:0007669"/>
    <property type="project" value="TreeGrafter"/>
</dbReference>
<dbReference type="EnsemblMetazoa" id="XM_019995514.1">
    <property type="protein sequence ID" value="XP_019851073.1"/>
    <property type="gene ID" value="LOC105312470"/>
</dbReference>
<dbReference type="OMA" id="AHWKEDQ"/>
<feature type="compositionally biased region" description="Gly residues" evidence="1">
    <location>
        <begin position="275"/>
        <end position="284"/>
    </location>
</feature>
<feature type="compositionally biased region" description="Polar residues" evidence="1">
    <location>
        <begin position="337"/>
        <end position="350"/>
    </location>
</feature>
<feature type="compositionally biased region" description="Basic residues" evidence="1">
    <location>
        <begin position="396"/>
        <end position="406"/>
    </location>
</feature>
<feature type="region of interest" description="Disordered" evidence="1">
    <location>
        <begin position="382"/>
        <end position="413"/>
    </location>
</feature>
<dbReference type="STRING" id="400682.A0A1X7V318"/>
<evidence type="ECO:0000313" key="2">
    <source>
        <dbReference type="EnsemblMetazoa" id="Aqu2.1.33952_001"/>
    </source>
</evidence>
<organism evidence="2">
    <name type="scientific">Amphimedon queenslandica</name>
    <name type="common">Sponge</name>
    <dbReference type="NCBI Taxonomy" id="400682"/>
    <lineage>
        <taxon>Eukaryota</taxon>
        <taxon>Metazoa</taxon>
        <taxon>Porifera</taxon>
        <taxon>Demospongiae</taxon>
        <taxon>Heteroscleromorpha</taxon>
        <taxon>Haplosclerida</taxon>
        <taxon>Niphatidae</taxon>
        <taxon>Amphimedon</taxon>
    </lineage>
</organism>
<feature type="compositionally biased region" description="Polar residues" evidence="1">
    <location>
        <begin position="486"/>
        <end position="495"/>
    </location>
</feature>
<evidence type="ECO:0000313" key="3">
    <source>
        <dbReference type="Proteomes" id="UP000007879"/>
    </source>
</evidence>
<dbReference type="GO" id="GO:0008298">
    <property type="term" value="P:intracellular mRNA localization"/>
    <property type="evidence" value="ECO:0007669"/>
    <property type="project" value="TreeGrafter"/>
</dbReference>
<sequence length="526" mass="59799">MAAPKKELGLAVSAPPALLPPSLPRPPPPDKHKFEKELSELTEQIEAKKAQQESMSVLSDGSRGPSEQLLETQAMMDGLESEKKEILSEIKVIEERIRTLGSTFTKERDKANKISPSLKYKSEEMYEEQIKKLESQLEKTFTYLSTNDRRKLQQTIDTLKEAKIKLKDFLESRKTMDECRNEQDELRKRKDSLFQKSKNCRERVNSCRDDADRLRKEIQERKGQHKSRKAEQEALSREISELYQKRKKLNEDFRQKQNEYLAQMKAYSEEEGGAKRGGGGGKGGASNNEKTMVERDYHKQIKHSTRVEVTRRDEEVSICLTLINYLTRLSTTTNRATSPSLLRTHQTHAPSASPDELRKVLSPPLRVSEGDDVVVIHRKRGEDEEEWIPAGSRDRNSRRKARRRKSFSGQKTFSKSLQHNATIFEQFNRLGLQPPITPADINKVSDQLRGLLIKYEAGKEAESEAGDSGIMSSTGISEISDFTHMNDISLTSGEVTPNRPQPHSPSPPLLQNESGPLDRSCDTIVN</sequence>
<dbReference type="GO" id="GO:0042175">
    <property type="term" value="C:nuclear outer membrane-endoplasmic reticulum membrane network"/>
    <property type="evidence" value="ECO:0007669"/>
    <property type="project" value="TreeGrafter"/>
</dbReference>
<dbReference type="Proteomes" id="UP000007879">
    <property type="component" value="Unassembled WGS sequence"/>
</dbReference>
<reference evidence="3" key="1">
    <citation type="journal article" date="2010" name="Nature">
        <title>The Amphimedon queenslandica genome and the evolution of animal complexity.</title>
        <authorList>
            <person name="Srivastava M."/>
            <person name="Simakov O."/>
            <person name="Chapman J."/>
            <person name="Fahey B."/>
            <person name="Gauthier M.E."/>
            <person name="Mitros T."/>
            <person name="Richards G.S."/>
            <person name="Conaco C."/>
            <person name="Dacre M."/>
            <person name="Hellsten U."/>
            <person name="Larroux C."/>
            <person name="Putnam N.H."/>
            <person name="Stanke M."/>
            <person name="Adamska M."/>
            <person name="Darling A."/>
            <person name="Degnan S.M."/>
            <person name="Oakley T.H."/>
            <person name="Plachetzki D.C."/>
            <person name="Zhai Y."/>
            <person name="Adamski M."/>
            <person name="Calcino A."/>
            <person name="Cummins S.F."/>
            <person name="Goodstein D.M."/>
            <person name="Harris C."/>
            <person name="Jackson D.J."/>
            <person name="Leys S.P."/>
            <person name="Shu S."/>
            <person name="Woodcroft B.J."/>
            <person name="Vervoort M."/>
            <person name="Kosik K.S."/>
            <person name="Manning G."/>
            <person name="Degnan B.M."/>
            <person name="Rokhsar D.S."/>
        </authorList>
    </citation>
    <scope>NUCLEOTIDE SEQUENCE [LARGE SCALE GENOMIC DNA]</scope>
</reference>
<reference evidence="2" key="2">
    <citation type="submission" date="2017-05" db="UniProtKB">
        <authorList>
            <consortium name="EnsemblMetazoa"/>
        </authorList>
    </citation>
    <scope>IDENTIFICATION</scope>
</reference>
<dbReference type="EnsemblMetazoa" id="Aqu2.1.33952_001">
    <property type="protein sequence ID" value="Aqu2.1.33952_001"/>
    <property type="gene ID" value="Aqu2.1.33952"/>
</dbReference>
<dbReference type="AlphaFoldDB" id="A0A1X7V318"/>
<gene>
    <name evidence="2" type="primary">105312470</name>
</gene>
<name>A0A1X7V318_AMPQE</name>
<feature type="compositionally biased region" description="Pro residues" evidence="1">
    <location>
        <begin position="17"/>
        <end position="27"/>
    </location>
</feature>
<protein>
    <submittedName>
        <fullName evidence="2">Uncharacterized protein</fullName>
    </submittedName>
</protein>
<feature type="region of interest" description="Disordered" evidence="1">
    <location>
        <begin position="1"/>
        <end position="66"/>
    </location>
</feature>
<dbReference type="KEGG" id="aqu:105312470"/>
<dbReference type="InParanoid" id="A0A1X7V318"/>
<dbReference type="GO" id="GO:0003729">
    <property type="term" value="F:mRNA binding"/>
    <property type="evidence" value="ECO:0007669"/>
    <property type="project" value="TreeGrafter"/>
</dbReference>
<dbReference type="GO" id="GO:0005783">
    <property type="term" value="C:endoplasmic reticulum"/>
    <property type="evidence" value="ECO:0007669"/>
    <property type="project" value="TreeGrafter"/>
</dbReference>
<feature type="compositionally biased region" description="Basic and acidic residues" evidence="1">
    <location>
        <begin position="28"/>
        <end position="51"/>
    </location>
</feature>
<dbReference type="eggNOG" id="ENOG502QRKP">
    <property type="taxonomic scope" value="Eukaryota"/>
</dbReference>
<dbReference type="PANTHER" id="PTHR31027">
    <property type="entry name" value="NUCLEAR SEGREGATION PROTEIN BFR1"/>
    <property type="match status" value="1"/>
</dbReference>